<evidence type="ECO:0000313" key="2">
    <source>
        <dbReference type="Proteomes" id="UP000424673"/>
    </source>
</evidence>
<dbReference type="EMBL" id="CP044328">
    <property type="protein sequence ID" value="QGM95422.1"/>
    <property type="molecule type" value="Genomic_DNA"/>
</dbReference>
<evidence type="ECO:0000313" key="1">
    <source>
        <dbReference type="EMBL" id="QGM95422.1"/>
    </source>
</evidence>
<accession>A0ABX6ENI5</accession>
<protein>
    <submittedName>
        <fullName evidence="1">Uncharacterized protein</fullName>
    </submittedName>
</protein>
<name>A0ABX6ENI5_9HYPH</name>
<organism evidence="1 2">
    <name type="scientific">Methylocystis rosea</name>
    <dbReference type="NCBI Taxonomy" id="173366"/>
    <lineage>
        <taxon>Bacteria</taxon>
        <taxon>Pseudomonadati</taxon>
        <taxon>Pseudomonadota</taxon>
        <taxon>Alphaproteobacteria</taxon>
        <taxon>Hyphomicrobiales</taxon>
        <taxon>Methylocystaceae</taxon>
        <taxon>Methylocystis</taxon>
    </lineage>
</organism>
<gene>
    <name evidence="1" type="ORF">F7D13_16020</name>
</gene>
<proteinExistence type="predicted"/>
<reference evidence="2" key="1">
    <citation type="submission" date="2019-09" db="EMBL/GenBank/DDBJ databases">
        <title>Isolation and complete genome sequencing of Methylocystis species.</title>
        <authorList>
            <person name="Rumah B.L."/>
            <person name="Stead C.E."/>
            <person name="Stevens B.C."/>
            <person name="Minton N.P."/>
            <person name="Grosse-Honebrink A."/>
            <person name="Zhang Y."/>
        </authorList>
    </citation>
    <scope>NUCLEOTIDE SEQUENCE [LARGE SCALE GENOMIC DNA]</scope>
    <source>
        <strain evidence="2">BRCS1</strain>
    </source>
</reference>
<sequence length="90" mass="9870">MISPGPSLLLTSLKTCQDCASRFMDFGLINTRSALQFGQDVWAARSPHDLAEAMVGYGRRQFECWTEELEEFSIAAGKKTPDAEVVGLGD</sequence>
<dbReference type="Proteomes" id="UP000424673">
    <property type="component" value="Chromosome"/>
</dbReference>
<keyword evidence="2" id="KW-1185">Reference proteome</keyword>
<reference evidence="1 2" key="2">
    <citation type="journal article" date="2021" name="AMB Express">
        <title>Isolation and characterisation of Methylocystis spp. for poly-3-hydroxybutyrate production using waste methane feedstocks.</title>
        <authorList>
            <person name="Rumah B.L."/>
            <person name="Stead C.E."/>
            <person name="Claxton Stevens B.H."/>
            <person name="Minton N.P."/>
            <person name="Grosse-Honebrink A."/>
            <person name="Zhang Y."/>
        </authorList>
    </citation>
    <scope>NUCLEOTIDE SEQUENCE [LARGE SCALE GENOMIC DNA]</scope>
    <source>
        <strain evidence="1 2">BRCS1</strain>
    </source>
</reference>